<organism evidence="1 2">
    <name type="scientific">Prauserella marina</name>
    <dbReference type="NCBI Taxonomy" id="530584"/>
    <lineage>
        <taxon>Bacteria</taxon>
        <taxon>Bacillati</taxon>
        <taxon>Actinomycetota</taxon>
        <taxon>Actinomycetes</taxon>
        <taxon>Pseudonocardiales</taxon>
        <taxon>Pseudonocardiaceae</taxon>
        <taxon>Prauserella</taxon>
    </lineage>
</organism>
<sequence length="123" mass="12774">MPVVPVPRPGTAVYGLAAVDGRGRVADRAVFTALNWTPGTSLAIRFTHGALVVTTDPCGVFGMTSQGHLRLSAPVRRCCGLASGDRVLLTAYPEHGALFVHPPSMLDTLLADCHATLLGGDPA</sequence>
<evidence type="ECO:0000313" key="1">
    <source>
        <dbReference type="EMBL" id="SDD60424.1"/>
    </source>
</evidence>
<dbReference type="EMBL" id="FMZE01000010">
    <property type="protein sequence ID" value="SDD60424.1"/>
    <property type="molecule type" value="Genomic_DNA"/>
</dbReference>
<reference evidence="1 2" key="1">
    <citation type="submission" date="2016-10" db="EMBL/GenBank/DDBJ databases">
        <authorList>
            <person name="de Groot N.N."/>
        </authorList>
    </citation>
    <scope>NUCLEOTIDE SEQUENCE [LARGE SCALE GENOMIC DNA]</scope>
    <source>
        <strain evidence="1 2">CGMCC 4.5506</strain>
    </source>
</reference>
<name>A0A1G6W3L7_9PSEU</name>
<protein>
    <submittedName>
        <fullName evidence="1">Uncharacterized protein</fullName>
    </submittedName>
</protein>
<accession>A0A1G6W3L7</accession>
<dbReference type="AlphaFoldDB" id="A0A1G6W3L7"/>
<gene>
    <name evidence="1" type="ORF">SAMN05421630_110164</name>
</gene>
<dbReference type="Proteomes" id="UP000199494">
    <property type="component" value="Unassembled WGS sequence"/>
</dbReference>
<evidence type="ECO:0000313" key="2">
    <source>
        <dbReference type="Proteomes" id="UP000199494"/>
    </source>
</evidence>
<keyword evidence="2" id="KW-1185">Reference proteome</keyword>
<proteinExistence type="predicted"/>